<name>A0A3B0UGD4_9ZZZZ</name>
<sequence length="25" mass="3083">LLKNIAEEIIFYQEAKLIKHKKRKK</sequence>
<protein>
    <submittedName>
        <fullName evidence="1">Uncharacterized protein</fullName>
    </submittedName>
</protein>
<accession>A0A3B0UGD4</accession>
<dbReference type="EMBL" id="UOER01000256">
    <property type="protein sequence ID" value="VAW24357.1"/>
    <property type="molecule type" value="Genomic_DNA"/>
</dbReference>
<reference evidence="1" key="1">
    <citation type="submission" date="2018-06" db="EMBL/GenBank/DDBJ databases">
        <authorList>
            <person name="Zhirakovskaya E."/>
        </authorList>
    </citation>
    <scope>NUCLEOTIDE SEQUENCE</scope>
</reference>
<gene>
    <name evidence="1" type="ORF">MNBD_BACTEROID04-1404</name>
</gene>
<dbReference type="AlphaFoldDB" id="A0A3B0UGD4"/>
<feature type="non-terminal residue" evidence="1">
    <location>
        <position position="1"/>
    </location>
</feature>
<evidence type="ECO:0000313" key="1">
    <source>
        <dbReference type="EMBL" id="VAW24357.1"/>
    </source>
</evidence>
<proteinExistence type="predicted"/>
<organism evidence="1">
    <name type="scientific">hydrothermal vent metagenome</name>
    <dbReference type="NCBI Taxonomy" id="652676"/>
    <lineage>
        <taxon>unclassified sequences</taxon>
        <taxon>metagenomes</taxon>
        <taxon>ecological metagenomes</taxon>
    </lineage>
</organism>